<dbReference type="Proteomes" id="UP000887565">
    <property type="component" value="Unplaced"/>
</dbReference>
<sequence>MQITEFLKLTLDKISTLAPMLMDESTPIQPTAMDAETTTATDQTLTDIPEESMVDQSTSMDIVSPEPATTLPPTMPAIDPCIYLATAAMLSGPWIIATVATARYSASARFSQHIISDLQWQVLATAFTAYHFPSLPPGMLFPEHHWMDYPDALKPKVTSSKTAAPAKQPPPAHQSESHCSHHESHSRDHHHQKATQQPPTTSCDSCQHKHRSDAALHLTQSEQTCQVHSTGFYEEAYKHGFSQSPPKLTDYISSLHRDAVIQRHMEALKNPRKAVFKASLPPPPLMDMEPATSSSTSLPPTATSLLPTVRTSTTATTMPHTTSLPPTAPTLIQSTRPTQPQLVITTRPVLGVAIRTSSAQCFEPRLPSEAT</sequence>
<feature type="compositionally biased region" description="Basic and acidic residues" evidence="1">
    <location>
        <begin position="175"/>
        <end position="186"/>
    </location>
</feature>
<feature type="compositionally biased region" description="Polar residues" evidence="1">
    <location>
        <begin position="194"/>
        <end position="205"/>
    </location>
</feature>
<keyword evidence="2" id="KW-1185">Reference proteome</keyword>
<name>A0A915JQH1_ROMCU</name>
<accession>A0A915JQH1</accession>
<organism evidence="2 3">
    <name type="scientific">Romanomermis culicivorax</name>
    <name type="common">Nematode worm</name>
    <dbReference type="NCBI Taxonomy" id="13658"/>
    <lineage>
        <taxon>Eukaryota</taxon>
        <taxon>Metazoa</taxon>
        <taxon>Ecdysozoa</taxon>
        <taxon>Nematoda</taxon>
        <taxon>Enoplea</taxon>
        <taxon>Dorylaimia</taxon>
        <taxon>Mermithida</taxon>
        <taxon>Mermithoidea</taxon>
        <taxon>Mermithidae</taxon>
        <taxon>Romanomermis</taxon>
    </lineage>
</organism>
<evidence type="ECO:0000313" key="3">
    <source>
        <dbReference type="WBParaSite" id="nRc.2.0.1.t28353-RA"/>
    </source>
</evidence>
<dbReference type="WBParaSite" id="nRc.2.0.1.t28353-RA">
    <property type="protein sequence ID" value="nRc.2.0.1.t28353-RA"/>
    <property type="gene ID" value="nRc.2.0.1.g28353"/>
</dbReference>
<protein>
    <submittedName>
        <fullName evidence="3">Uncharacterized protein</fullName>
    </submittedName>
</protein>
<feature type="region of interest" description="Disordered" evidence="1">
    <location>
        <begin position="314"/>
        <end position="333"/>
    </location>
</feature>
<evidence type="ECO:0000256" key="1">
    <source>
        <dbReference type="SAM" id="MobiDB-lite"/>
    </source>
</evidence>
<dbReference type="AlphaFoldDB" id="A0A915JQH1"/>
<reference evidence="3" key="1">
    <citation type="submission" date="2022-11" db="UniProtKB">
        <authorList>
            <consortium name="WormBaseParasite"/>
        </authorList>
    </citation>
    <scope>IDENTIFICATION</scope>
</reference>
<feature type="region of interest" description="Disordered" evidence="1">
    <location>
        <begin position="157"/>
        <end position="207"/>
    </location>
</feature>
<evidence type="ECO:0000313" key="2">
    <source>
        <dbReference type="Proteomes" id="UP000887565"/>
    </source>
</evidence>
<proteinExistence type="predicted"/>